<evidence type="ECO:0000313" key="13">
    <source>
        <dbReference type="WBParaSite" id="HNAJ_0000129901-mRNA-1"/>
    </source>
</evidence>
<dbReference type="FunFam" id="3.40.50.300:FF:001462">
    <property type="entry name" value="Small GTP-binding protein, putative"/>
    <property type="match status" value="1"/>
</dbReference>
<dbReference type="InterPro" id="IPR015943">
    <property type="entry name" value="WD40/YVTN_repeat-like_dom_sf"/>
</dbReference>
<dbReference type="PROSITE" id="PS50082">
    <property type="entry name" value="WD_REPEATS_2"/>
    <property type="match status" value="3"/>
</dbReference>
<comment type="subcellular location">
    <subcellularLocation>
        <location evidence="1 8">Nucleus</location>
    </subcellularLocation>
</comment>
<protein>
    <recommendedName>
        <fullName evidence="8">Protein HIRA</fullName>
    </recommendedName>
</protein>
<proteinExistence type="inferred from homology"/>
<feature type="repeat" description="WD" evidence="7">
    <location>
        <begin position="333"/>
        <end position="368"/>
    </location>
</feature>
<dbReference type="InterPro" id="IPR001680">
    <property type="entry name" value="WD40_rpt"/>
</dbReference>
<evidence type="ECO:0000256" key="3">
    <source>
        <dbReference type="ARBA" id="ARBA00022574"/>
    </source>
</evidence>
<name>A0A0R3T2V4_RODNA</name>
<feature type="compositionally biased region" description="Low complexity" evidence="9">
    <location>
        <begin position="697"/>
        <end position="711"/>
    </location>
</feature>
<gene>
    <name evidence="11" type="ORF">HNAJ_LOCUS1299</name>
</gene>
<evidence type="ECO:0000313" key="12">
    <source>
        <dbReference type="Proteomes" id="UP000278807"/>
    </source>
</evidence>
<reference evidence="11 12" key="2">
    <citation type="submission" date="2018-11" db="EMBL/GenBank/DDBJ databases">
        <authorList>
            <consortium name="Pathogen Informatics"/>
        </authorList>
    </citation>
    <scope>NUCLEOTIDE SEQUENCE [LARGE SCALE GENOMIC DNA]</scope>
</reference>
<dbReference type="PRINTS" id="PR00449">
    <property type="entry name" value="RASTRNSFRMNG"/>
</dbReference>
<dbReference type="SMART" id="SM00173">
    <property type="entry name" value="RAS"/>
    <property type="match status" value="1"/>
</dbReference>
<evidence type="ECO:0000256" key="9">
    <source>
        <dbReference type="SAM" id="MobiDB-lite"/>
    </source>
</evidence>
<dbReference type="InterPro" id="IPR036322">
    <property type="entry name" value="WD40_repeat_dom_sf"/>
</dbReference>
<dbReference type="GO" id="GO:0003924">
    <property type="term" value="F:GTPase activity"/>
    <property type="evidence" value="ECO:0007669"/>
    <property type="project" value="InterPro"/>
</dbReference>
<keyword evidence="3 7" id="KW-0853">WD repeat</keyword>
<dbReference type="WBParaSite" id="HNAJ_0000129901-mRNA-1">
    <property type="protein sequence ID" value="HNAJ_0000129901-mRNA-1"/>
    <property type="gene ID" value="HNAJ_0000129901"/>
</dbReference>
<evidence type="ECO:0000256" key="6">
    <source>
        <dbReference type="ARBA" id="ARBA00023242"/>
    </source>
</evidence>
<evidence type="ECO:0000256" key="2">
    <source>
        <dbReference type="ARBA" id="ARBA00007306"/>
    </source>
</evidence>
<dbReference type="Pfam" id="PF24105">
    <property type="entry name" value="Beta-prop_CAF1B_HIR1"/>
    <property type="match status" value="1"/>
</dbReference>
<keyword evidence="4 8" id="KW-0677">Repeat</keyword>
<dbReference type="GO" id="GO:0000417">
    <property type="term" value="C:HIR complex"/>
    <property type="evidence" value="ECO:0007669"/>
    <property type="project" value="TreeGrafter"/>
</dbReference>
<evidence type="ECO:0000256" key="7">
    <source>
        <dbReference type="PROSITE-ProRule" id="PRU00221"/>
    </source>
</evidence>
<dbReference type="Proteomes" id="UP000278807">
    <property type="component" value="Unassembled WGS sequence"/>
</dbReference>
<accession>A0A0R3T2V4</accession>
<feature type="compositionally biased region" description="Basic and acidic residues" evidence="9">
    <location>
        <begin position="817"/>
        <end position="833"/>
    </location>
</feature>
<dbReference type="OrthoDB" id="1741719at2759"/>
<dbReference type="GO" id="GO:0031491">
    <property type="term" value="F:nucleosome binding"/>
    <property type="evidence" value="ECO:0007669"/>
    <property type="project" value="TreeGrafter"/>
</dbReference>
<dbReference type="GO" id="GO:0000785">
    <property type="term" value="C:chromatin"/>
    <property type="evidence" value="ECO:0007669"/>
    <property type="project" value="TreeGrafter"/>
</dbReference>
<feature type="repeat" description="WD" evidence="7">
    <location>
        <begin position="274"/>
        <end position="306"/>
    </location>
</feature>
<evidence type="ECO:0000256" key="4">
    <source>
        <dbReference type="ARBA" id="ARBA00022737"/>
    </source>
</evidence>
<feature type="domain" description="CAF1B/HIR1 beta-propeller" evidence="10">
    <location>
        <begin position="224"/>
        <end position="571"/>
    </location>
</feature>
<dbReference type="Pfam" id="PF00071">
    <property type="entry name" value="Ras"/>
    <property type="match status" value="1"/>
</dbReference>
<feature type="region of interest" description="Disordered" evidence="9">
    <location>
        <begin position="806"/>
        <end position="833"/>
    </location>
</feature>
<feature type="repeat" description="WD" evidence="7">
    <location>
        <begin position="383"/>
        <end position="414"/>
    </location>
</feature>
<dbReference type="SMART" id="SM00320">
    <property type="entry name" value="WD40"/>
    <property type="match status" value="6"/>
</dbReference>
<evidence type="ECO:0000256" key="8">
    <source>
        <dbReference type="RuleBase" id="RU364014"/>
    </source>
</evidence>
<dbReference type="InterPro" id="IPR031120">
    <property type="entry name" value="HIR1-like"/>
</dbReference>
<evidence type="ECO:0000256" key="1">
    <source>
        <dbReference type="ARBA" id="ARBA00004123"/>
    </source>
</evidence>
<keyword evidence="6 8" id="KW-0539">Nucleus</keyword>
<dbReference type="PROSITE" id="PS51419">
    <property type="entry name" value="RAB"/>
    <property type="match status" value="1"/>
</dbReference>
<evidence type="ECO:0000256" key="5">
    <source>
        <dbReference type="ARBA" id="ARBA00022853"/>
    </source>
</evidence>
<reference evidence="13" key="1">
    <citation type="submission" date="2016-04" db="UniProtKB">
        <authorList>
            <consortium name="WormBaseParasite"/>
        </authorList>
    </citation>
    <scope>IDENTIFICATION</scope>
</reference>
<dbReference type="AlphaFoldDB" id="A0A0R3T2V4"/>
<keyword evidence="8" id="KW-0805">Transcription regulation</keyword>
<dbReference type="SMART" id="SM00176">
    <property type="entry name" value="RAN"/>
    <property type="match status" value="1"/>
</dbReference>
<dbReference type="STRING" id="102285.A0A0R3T2V4"/>
<dbReference type="GO" id="GO:0005525">
    <property type="term" value="F:GTP binding"/>
    <property type="evidence" value="ECO:0007669"/>
    <property type="project" value="InterPro"/>
</dbReference>
<dbReference type="PROSITE" id="PS50294">
    <property type="entry name" value="WD_REPEATS_REGION"/>
    <property type="match status" value="2"/>
</dbReference>
<dbReference type="GO" id="GO:0005634">
    <property type="term" value="C:nucleus"/>
    <property type="evidence" value="ECO:0007669"/>
    <property type="project" value="UniProtKB-SubCell"/>
</dbReference>
<dbReference type="Gene3D" id="2.130.10.10">
    <property type="entry name" value="YVTN repeat-like/Quinoprotein amine dehydrogenase"/>
    <property type="match status" value="3"/>
</dbReference>
<dbReference type="SUPFAM" id="SSF50978">
    <property type="entry name" value="WD40 repeat-like"/>
    <property type="match status" value="1"/>
</dbReference>
<dbReference type="SMART" id="SM00175">
    <property type="entry name" value="RAB"/>
    <property type="match status" value="1"/>
</dbReference>
<keyword evidence="8" id="KW-0678">Repressor</keyword>
<dbReference type="SMART" id="SM00174">
    <property type="entry name" value="RHO"/>
    <property type="match status" value="1"/>
</dbReference>
<dbReference type="InterPro" id="IPR027417">
    <property type="entry name" value="P-loop_NTPase"/>
</dbReference>
<dbReference type="Gene3D" id="3.40.50.300">
    <property type="entry name" value="P-loop containing nucleotide triphosphate hydrolases"/>
    <property type="match status" value="1"/>
</dbReference>
<keyword evidence="12" id="KW-1185">Reference proteome</keyword>
<dbReference type="GO" id="GO:0006338">
    <property type="term" value="P:chromatin remodeling"/>
    <property type="evidence" value="ECO:0007669"/>
    <property type="project" value="TreeGrafter"/>
</dbReference>
<evidence type="ECO:0000259" key="10">
    <source>
        <dbReference type="Pfam" id="PF24105"/>
    </source>
</evidence>
<dbReference type="NCBIfam" id="TIGR00231">
    <property type="entry name" value="small_GTP"/>
    <property type="match status" value="1"/>
</dbReference>
<keyword evidence="5 8" id="KW-0156">Chromatin regulator</keyword>
<dbReference type="CDD" id="cd00154">
    <property type="entry name" value="Rab"/>
    <property type="match status" value="1"/>
</dbReference>
<feature type="region of interest" description="Disordered" evidence="9">
    <location>
        <begin position="683"/>
        <end position="761"/>
    </location>
</feature>
<comment type="similarity">
    <text evidence="2 8">Belongs to the WD repeat HIR1 family.</text>
</comment>
<dbReference type="InterPro" id="IPR005225">
    <property type="entry name" value="Small_GTP-bd"/>
</dbReference>
<dbReference type="InterPro" id="IPR001806">
    <property type="entry name" value="Small_GTPase"/>
</dbReference>
<dbReference type="InterPro" id="IPR055410">
    <property type="entry name" value="Beta-prop_CAF1B_HIR1"/>
</dbReference>
<dbReference type="PANTHER" id="PTHR13831">
    <property type="entry name" value="MEMBER OF THE HIR1 FAMILY OF WD-REPEAT PROTEINS"/>
    <property type="match status" value="1"/>
</dbReference>
<dbReference type="PANTHER" id="PTHR13831:SF0">
    <property type="entry name" value="PROTEIN HIRA"/>
    <property type="match status" value="1"/>
</dbReference>
<dbReference type="PROSITE" id="PS51421">
    <property type="entry name" value="RAS"/>
    <property type="match status" value="1"/>
</dbReference>
<dbReference type="SUPFAM" id="SSF52540">
    <property type="entry name" value="P-loop containing nucleoside triphosphate hydrolases"/>
    <property type="match status" value="1"/>
</dbReference>
<sequence length="861" mass="95095">MEKPIKILFVGDSSVGKTSIMKRFADEKFDDSIAPTIGVDFMPSKIEIDGITYSLSFWDTAGAEANGMTALQPLFYRNAEGVLLVYDVTNRDSFENIKNWDENVGYYANNPNIIKMLVGNKIDLVERAVRKEEAREFAMRSSMLFVETSALTSENVNNCFHQLVSTIVRSPCFEANRKPSRNINLEKTSNVPSTQSGGCVMRLYKPHWVTHGIQCKSTNSYHSICSLDIHPDGSRLATGGLGKTGGTVIIWDMSYIRDPSKETNATSSKQLFRMDDHEGCVNTVRWSPTGRWLATGSVDHSVIVWEKSPAGTHSGVFGAKEKFSEHWRRIAALRNHSGDVVDIAWSQDGTRLASTSIDCTVAIYGVSSLNDGSQPSFQLITILKSHKGAVKGVTWDPAGRFLATHSDDLGVRIWRSADWQIEATVSKFFPDHADQTALMRLSWSPDGSCIAAPHAVNGNFPVVQLLNRNRWQATGSDLVGHEKHLTCARYNPNIMKKTKNNGFINILCLAIGGKDRCLSVWSTARRRALVVLRDLFTHAISDLTWSATGQELMVCSLDGSVAYLCFTKDELGEPLSPEETVQHHRRTYGQSLIDNLLNSSRSSESNVTSVFNQKTGSVVLETPEALALQRQQEELRQRMGNTTSKNSGVKVAEKVQWVSLIFTCLWAFKAAFIYSSVVDSPNSTLPPVARQSSKDVAASSSPKTTAASMPTQKSAEPPSDVIVSDKTPTAINGVATKSPLNGGSDSSTTLKKRADEEIPASKARKRVEMTTITEETKNIEKKTPKTPQGIKKRSRVRNMNDVEVDNVPVPTTTKTTAQDRHPPAAKAADRATERTGKPIAFPYRWNLCIYWGYPRRLTSSL</sequence>
<comment type="function">
    <text evidence="8">Required for replication-independent chromatin assembly and for the periodic repression of histone gene transcription during the cell cycle.</text>
</comment>
<dbReference type="EMBL" id="UZAE01000487">
    <property type="protein sequence ID" value="VDN97158.1"/>
    <property type="molecule type" value="Genomic_DNA"/>
</dbReference>
<dbReference type="GO" id="GO:0006351">
    <property type="term" value="P:DNA-templated transcription"/>
    <property type="evidence" value="ECO:0007669"/>
    <property type="project" value="InterPro"/>
</dbReference>
<organism evidence="13">
    <name type="scientific">Rodentolepis nana</name>
    <name type="common">Dwarf tapeworm</name>
    <name type="synonym">Hymenolepis nana</name>
    <dbReference type="NCBI Taxonomy" id="102285"/>
    <lineage>
        <taxon>Eukaryota</taxon>
        <taxon>Metazoa</taxon>
        <taxon>Spiralia</taxon>
        <taxon>Lophotrochozoa</taxon>
        <taxon>Platyhelminthes</taxon>
        <taxon>Cestoda</taxon>
        <taxon>Eucestoda</taxon>
        <taxon>Cyclophyllidea</taxon>
        <taxon>Hymenolepididae</taxon>
        <taxon>Rodentolepis</taxon>
    </lineage>
</organism>
<evidence type="ECO:0000313" key="11">
    <source>
        <dbReference type="EMBL" id="VDN97158.1"/>
    </source>
</evidence>
<feature type="compositionally biased region" description="Polar residues" evidence="9">
    <location>
        <begin position="738"/>
        <end position="749"/>
    </location>
</feature>
<keyword evidence="8" id="KW-0804">Transcription</keyword>
<dbReference type="PROSITE" id="PS51420">
    <property type="entry name" value="RHO"/>
    <property type="match status" value="1"/>
</dbReference>